<reference evidence="1 2" key="1">
    <citation type="submission" date="2015-09" db="EMBL/GenBank/DDBJ databases">
        <title>Host preference determinants of Valsa canker pathogens revealed by comparative genomics.</title>
        <authorList>
            <person name="Yin Z."/>
            <person name="Huang L."/>
        </authorList>
    </citation>
    <scope>NUCLEOTIDE SEQUENCE [LARGE SCALE GENOMIC DNA]</scope>
    <source>
        <strain evidence="1 2">03-1</strain>
    </source>
</reference>
<dbReference type="PANTHER" id="PTHR42085:SF2">
    <property type="entry name" value="F-BOX DOMAIN-CONTAINING PROTEIN"/>
    <property type="match status" value="1"/>
</dbReference>
<dbReference type="AlphaFoldDB" id="A0A423VE46"/>
<evidence type="ECO:0008006" key="3">
    <source>
        <dbReference type="Google" id="ProtNLM"/>
    </source>
</evidence>
<gene>
    <name evidence="1" type="ORF">VMCG_09888</name>
</gene>
<evidence type="ECO:0000313" key="2">
    <source>
        <dbReference type="Proteomes" id="UP000283895"/>
    </source>
</evidence>
<proteinExistence type="predicted"/>
<sequence length="356" mass="42333">MVRYRIPNTSHYGLRKRKLASSDARKPFRFDLIPREVRNMIYDLVLLDSMTSFSLELTSWCPHWSRTRFEDPICCGLRLVDETWTAAGDVTIARTRLHNSTRNLNLLKASKWIWREAAPMLYGQEFKFLSIEALAHFLSQLRPEILGCLRHIDWLVCKCRDRTHRLHDVMRYLTEAPMLQTLQVDIPPVIYGQRGHARYSSVIHNQNEFLRDRARFDVQLGRYLAFCLYRNYYGMWMLQAYRQGGFHKILRVFRIRIRHIRQVLRHMLTGYTWGVPDPSGNGFQEPWYHLDDEAIHIFRRAFFAELERLLSRRQQMEDIQQASDLPAGRRTTRNSWKSIDHVAQAGQLPDFELRIP</sequence>
<evidence type="ECO:0000313" key="1">
    <source>
        <dbReference type="EMBL" id="ROV89237.1"/>
    </source>
</evidence>
<dbReference type="InterPro" id="IPR038883">
    <property type="entry name" value="AN11006-like"/>
</dbReference>
<keyword evidence="2" id="KW-1185">Reference proteome</keyword>
<protein>
    <recommendedName>
        <fullName evidence="3">F-box domain-containing protein</fullName>
    </recommendedName>
</protein>
<name>A0A423VE46_9PEZI</name>
<dbReference type="OrthoDB" id="62952at2759"/>
<organism evidence="1 2">
    <name type="scientific">Cytospora schulzeri</name>
    <dbReference type="NCBI Taxonomy" id="448051"/>
    <lineage>
        <taxon>Eukaryota</taxon>
        <taxon>Fungi</taxon>
        <taxon>Dikarya</taxon>
        <taxon>Ascomycota</taxon>
        <taxon>Pezizomycotina</taxon>
        <taxon>Sordariomycetes</taxon>
        <taxon>Sordariomycetidae</taxon>
        <taxon>Diaporthales</taxon>
        <taxon>Cytosporaceae</taxon>
        <taxon>Cytospora</taxon>
    </lineage>
</organism>
<dbReference type="EMBL" id="LKEA01000072">
    <property type="protein sequence ID" value="ROV89237.1"/>
    <property type="molecule type" value="Genomic_DNA"/>
</dbReference>
<dbReference type="Proteomes" id="UP000283895">
    <property type="component" value="Unassembled WGS sequence"/>
</dbReference>
<dbReference type="PANTHER" id="PTHR42085">
    <property type="entry name" value="F-BOX DOMAIN-CONTAINING PROTEIN"/>
    <property type="match status" value="1"/>
</dbReference>
<accession>A0A423VE46</accession>
<comment type="caution">
    <text evidence="1">The sequence shown here is derived from an EMBL/GenBank/DDBJ whole genome shotgun (WGS) entry which is preliminary data.</text>
</comment>